<dbReference type="Proteomes" id="UP000037136">
    <property type="component" value="Unassembled WGS sequence"/>
</dbReference>
<sequence>MGAARPSRQGKKPCLTSPAIKTKSGPKDVNWADVTDPEERRRIQNRIAQRKFREKARENREKAERESRNQEHAGNSYRIPVGTDITTDNELSGLPWGSMSLGLVVSRGHEAESLRSSGRGTYVGDESYASPHSHFAMPLASELPELSELPQTASYGSSIGEDVFFDDASYVYDYDAATAHDTLFMPMCWDRRPLSQAHSSVQVRPASSCTVCSQVVGIRDIPASPTGSDGEKKGKGKRPMCS</sequence>
<dbReference type="GO" id="GO:0003700">
    <property type="term" value="F:DNA-binding transcription factor activity"/>
    <property type="evidence" value="ECO:0007669"/>
    <property type="project" value="InterPro"/>
</dbReference>
<dbReference type="InterPro" id="IPR052635">
    <property type="entry name" value="Sec_Metab_Biosynth_Reg"/>
</dbReference>
<accession>A0A2A9PGK3</accession>
<evidence type="ECO:0000256" key="1">
    <source>
        <dbReference type="SAM" id="MobiDB-lite"/>
    </source>
</evidence>
<evidence type="ECO:0000313" key="3">
    <source>
        <dbReference type="EMBL" id="PFH60519.1"/>
    </source>
</evidence>
<feature type="domain" description="BZIP" evidence="2">
    <location>
        <begin position="40"/>
        <end position="55"/>
    </location>
</feature>
<reference evidence="3 4" key="1">
    <citation type="journal article" date="2015" name="BMC Genomics">
        <title>Gene expression during zombie ant biting behavior reflects the complexity underlying fungal parasitic behavioral manipulation.</title>
        <authorList>
            <person name="de Bekker C."/>
            <person name="Ohm R.A."/>
            <person name="Loreto R.G."/>
            <person name="Sebastian A."/>
            <person name="Albert I."/>
            <person name="Merrow M."/>
            <person name="Brachmann A."/>
            <person name="Hughes D.P."/>
        </authorList>
    </citation>
    <scope>NUCLEOTIDE SEQUENCE [LARGE SCALE GENOMIC DNA]</scope>
    <source>
        <strain evidence="3 4">SC16a</strain>
    </source>
</reference>
<dbReference type="AlphaFoldDB" id="A0A2A9PGK3"/>
<proteinExistence type="predicted"/>
<dbReference type="PROSITE" id="PS00036">
    <property type="entry name" value="BZIP_BASIC"/>
    <property type="match status" value="1"/>
</dbReference>
<reference evidence="3 4" key="2">
    <citation type="journal article" date="2017" name="Sci. Rep.">
        <title>Ant-infecting Ophiocordyceps genomes reveal a high diversity of potential behavioral manipulation genes and a possible major role for enterotoxins.</title>
        <authorList>
            <person name="de Bekker C."/>
            <person name="Ohm R.A."/>
            <person name="Evans H.C."/>
            <person name="Brachmann A."/>
            <person name="Hughes D.P."/>
        </authorList>
    </citation>
    <scope>NUCLEOTIDE SEQUENCE [LARGE SCALE GENOMIC DNA]</scope>
    <source>
        <strain evidence="3 4">SC16a</strain>
    </source>
</reference>
<dbReference type="OrthoDB" id="5387389at2759"/>
<evidence type="ECO:0000259" key="2">
    <source>
        <dbReference type="PROSITE" id="PS00036"/>
    </source>
</evidence>
<dbReference type="PANTHER" id="PTHR39607:SF2">
    <property type="entry name" value="BZIP DOMAIN-CONTAINING PROTEIN"/>
    <property type="match status" value="1"/>
</dbReference>
<gene>
    <name evidence="3" type="ORF">XA68_10833</name>
</gene>
<name>A0A2A9PGK3_OPHUN</name>
<dbReference type="CDD" id="cd14688">
    <property type="entry name" value="bZIP_YAP"/>
    <property type="match status" value="1"/>
</dbReference>
<dbReference type="PANTHER" id="PTHR39607">
    <property type="entry name" value="XANTHOCILLIN BIOSYNTHESIS CLUSTER TRANSCRIPTION FACTOR XANC-RELATED"/>
    <property type="match status" value="1"/>
</dbReference>
<feature type="region of interest" description="Disordered" evidence="1">
    <location>
        <begin position="220"/>
        <end position="242"/>
    </location>
</feature>
<protein>
    <recommendedName>
        <fullName evidence="2">BZIP domain-containing protein</fullName>
    </recommendedName>
</protein>
<dbReference type="InterPro" id="IPR004827">
    <property type="entry name" value="bZIP"/>
</dbReference>
<keyword evidence="4" id="KW-1185">Reference proteome</keyword>
<evidence type="ECO:0000313" key="4">
    <source>
        <dbReference type="Proteomes" id="UP000037136"/>
    </source>
</evidence>
<feature type="compositionally biased region" description="Basic and acidic residues" evidence="1">
    <location>
        <begin position="55"/>
        <end position="71"/>
    </location>
</feature>
<feature type="region of interest" description="Disordered" evidence="1">
    <location>
        <begin position="1"/>
        <end position="84"/>
    </location>
</feature>
<dbReference type="EMBL" id="LAZP02000124">
    <property type="protein sequence ID" value="PFH60519.1"/>
    <property type="molecule type" value="Genomic_DNA"/>
</dbReference>
<organism evidence="3 4">
    <name type="scientific">Ophiocordyceps unilateralis</name>
    <name type="common">Zombie-ant fungus</name>
    <name type="synonym">Torrubia unilateralis</name>
    <dbReference type="NCBI Taxonomy" id="268505"/>
    <lineage>
        <taxon>Eukaryota</taxon>
        <taxon>Fungi</taxon>
        <taxon>Dikarya</taxon>
        <taxon>Ascomycota</taxon>
        <taxon>Pezizomycotina</taxon>
        <taxon>Sordariomycetes</taxon>
        <taxon>Hypocreomycetidae</taxon>
        <taxon>Hypocreales</taxon>
        <taxon>Ophiocordycipitaceae</taxon>
        <taxon>Ophiocordyceps</taxon>
    </lineage>
</organism>
<comment type="caution">
    <text evidence="3">The sequence shown here is derived from an EMBL/GenBank/DDBJ whole genome shotgun (WGS) entry which is preliminary data.</text>
</comment>